<reference evidence="9" key="1">
    <citation type="journal article" date="2020" name="PLoS Negl. Trop. Dis.">
        <title>High-quality nuclear genome for Sarcoptes scabiei-A critical resource for a neglected parasite.</title>
        <authorList>
            <person name="Korhonen P.K."/>
            <person name="Gasser R.B."/>
            <person name="Ma G."/>
            <person name="Wang T."/>
            <person name="Stroehlein A.J."/>
            <person name="Young N.D."/>
            <person name="Ang C.S."/>
            <person name="Fernando D.D."/>
            <person name="Lu H.C."/>
            <person name="Taylor S."/>
            <person name="Reynolds S.L."/>
            <person name="Mofiz E."/>
            <person name="Najaraj S.H."/>
            <person name="Gowda H."/>
            <person name="Madugundu A."/>
            <person name="Renuse S."/>
            <person name="Holt D."/>
            <person name="Pandey A."/>
            <person name="Papenfuss A.T."/>
            <person name="Fischer K."/>
        </authorList>
    </citation>
    <scope>NUCLEOTIDE SEQUENCE [LARGE SCALE GENOMIC DNA]</scope>
</reference>
<keyword evidence="4" id="KW-1133">Transmembrane helix</keyword>
<comment type="subcellular location">
    <subcellularLocation>
        <location evidence="1">Membrane</location>
        <topology evidence="1">Single-pass membrane protein</topology>
    </subcellularLocation>
</comment>
<dbReference type="InterPro" id="IPR007110">
    <property type="entry name" value="Ig-like_dom"/>
</dbReference>
<keyword evidence="5" id="KW-0732">Signal</keyword>
<dbReference type="SMART" id="SM00409">
    <property type="entry name" value="IG"/>
    <property type="match status" value="5"/>
</dbReference>
<keyword evidence="9" id="KW-1185">Reference proteome</keyword>
<dbReference type="Gene3D" id="2.60.40.10">
    <property type="entry name" value="Immunoglobulins"/>
    <property type="match status" value="5"/>
</dbReference>
<evidence type="ECO:0000256" key="2">
    <source>
        <dbReference type="ARBA" id="ARBA00023136"/>
    </source>
</evidence>
<dbReference type="EMBL" id="WVUK01000051">
    <property type="protein sequence ID" value="KAF7494923.1"/>
    <property type="molecule type" value="Genomic_DNA"/>
</dbReference>
<feature type="domain" description="Ig-like" evidence="6">
    <location>
        <begin position="638"/>
        <end position="726"/>
    </location>
</feature>
<feature type="domain" description="Ig-like" evidence="6">
    <location>
        <begin position="307"/>
        <end position="418"/>
    </location>
</feature>
<dbReference type="Pfam" id="PF13927">
    <property type="entry name" value="Ig_3"/>
    <property type="match status" value="1"/>
</dbReference>
<evidence type="ECO:0000259" key="6">
    <source>
        <dbReference type="PROSITE" id="PS50835"/>
    </source>
</evidence>
<dbReference type="SUPFAM" id="SSF48726">
    <property type="entry name" value="Immunoglobulin"/>
    <property type="match status" value="4"/>
</dbReference>
<evidence type="ECO:0000313" key="8">
    <source>
        <dbReference type="EnsemblMetazoa" id="KAF7494923.1"/>
    </source>
</evidence>
<dbReference type="SMART" id="SM00408">
    <property type="entry name" value="IGc2"/>
    <property type="match status" value="4"/>
</dbReference>
<dbReference type="InterPro" id="IPR013098">
    <property type="entry name" value="Ig_I-set"/>
</dbReference>
<evidence type="ECO:0000313" key="7">
    <source>
        <dbReference type="EMBL" id="KAF7494923.1"/>
    </source>
</evidence>
<dbReference type="PANTHER" id="PTHR23278:SF19">
    <property type="entry name" value="OBSCURIN"/>
    <property type="match status" value="1"/>
</dbReference>
<dbReference type="InterPro" id="IPR003598">
    <property type="entry name" value="Ig_sub2"/>
</dbReference>
<evidence type="ECO:0000313" key="9">
    <source>
        <dbReference type="Proteomes" id="UP000070412"/>
    </source>
</evidence>
<evidence type="ECO:0000256" key="1">
    <source>
        <dbReference type="ARBA" id="ARBA00004167"/>
    </source>
</evidence>
<keyword evidence="4" id="KW-0812">Transmembrane</keyword>
<dbReference type="InterPro" id="IPR003599">
    <property type="entry name" value="Ig_sub"/>
</dbReference>
<dbReference type="GO" id="GO:0016020">
    <property type="term" value="C:membrane"/>
    <property type="evidence" value="ECO:0007669"/>
    <property type="project" value="UniProtKB-SubCell"/>
</dbReference>
<dbReference type="AlphaFoldDB" id="A0A834VIG5"/>
<feature type="chain" id="PRO_5038259563" evidence="5">
    <location>
        <begin position="31"/>
        <end position="1127"/>
    </location>
</feature>
<keyword evidence="3" id="KW-1015">Disulfide bond</keyword>
<dbReference type="InterPro" id="IPR036179">
    <property type="entry name" value="Ig-like_dom_sf"/>
</dbReference>
<dbReference type="Pfam" id="PF08205">
    <property type="entry name" value="C2-set_2"/>
    <property type="match status" value="1"/>
</dbReference>
<evidence type="ECO:0000256" key="4">
    <source>
        <dbReference type="SAM" id="Phobius"/>
    </source>
</evidence>
<dbReference type="EnsemblMetazoa" id="SSS_7341s_mrna">
    <property type="protein sequence ID" value="KAF7494923.1"/>
    <property type="gene ID" value="SSS_7341"/>
</dbReference>
<protein>
    <submittedName>
        <fullName evidence="7">Hemicentin-1</fullName>
    </submittedName>
</protein>
<reference evidence="7" key="2">
    <citation type="submission" date="2020-01" db="EMBL/GenBank/DDBJ databases">
        <authorList>
            <person name="Korhonen P.K.K."/>
            <person name="Guangxu M.G."/>
            <person name="Wang T.W."/>
            <person name="Stroehlein A.J.S."/>
            <person name="Young N.D."/>
            <person name="Ang C.-S.A."/>
            <person name="Fernando D.W.F."/>
            <person name="Lu H.L."/>
            <person name="Taylor S.T."/>
            <person name="Ehtesham M.E.M."/>
            <person name="Najaraj S.H.N."/>
            <person name="Harsha G.H.G."/>
            <person name="Madugundu A.M."/>
            <person name="Renuse S.R."/>
            <person name="Holt D.H."/>
            <person name="Pandey A.P."/>
            <person name="Papenfuss A.P."/>
            <person name="Gasser R.B.G."/>
            <person name="Fischer K.F."/>
        </authorList>
    </citation>
    <scope>NUCLEOTIDE SEQUENCE</scope>
    <source>
        <strain evidence="7">SSS_KF_BRIS2020</strain>
    </source>
</reference>
<name>A0A834VIG5_SARSC</name>
<reference evidence="8" key="3">
    <citation type="submission" date="2022-06" db="UniProtKB">
        <authorList>
            <consortium name="EnsemblMetazoa"/>
        </authorList>
    </citation>
    <scope>IDENTIFICATION</scope>
</reference>
<accession>A0A834VIG5</accession>
<dbReference type="Proteomes" id="UP000070412">
    <property type="component" value="Unassembled WGS sequence"/>
</dbReference>
<organism evidence="7">
    <name type="scientific">Sarcoptes scabiei</name>
    <name type="common">Itch mite</name>
    <name type="synonym">Acarus scabiei</name>
    <dbReference type="NCBI Taxonomy" id="52283"/>
    <lineage>
        <taxon>Eukaryota</taxon>
        <taxon>Metazoa</taxon>
        <taxon>Ecdysozoa</taxon>
        <taxon>Arthropoda</taxon>
        <taxon>Chelicerata</taxon>
        <taxon>Arachnida</taxon>
        <taxon>Acari</taxon>
        <taxon>Acariformes</taxon>
        <taxon>Sarcoptiformes</taxon>
        <taxon>Astigmata</taxon>
        <taxon>Psoroptidia</taxon>
        <taxon>Sarcoptoidea</taxon>
        <taxon>Sarcoptidae</taxon>
        <taxon>Sarcoptinae</taxon>
        <taxon>Sarcoptes</taxon>
    </lineage>
</organism>
<dbReference type="InterPro" id="IPR013783">
    <property type="entry name" value="Ig-like_fold"/>
</dbReference>
<proteinExistence type="predicted"/>
<feature type="transmembrane region" description="Helical" evidence="4">
    <location>
        <begin position="929"/>
        <end position="950"/>
    </location>
</feature>
<dbReference type="PROSITE" id="PS50835">
    <property type="entry name" value="IG_LIKE"/>
    <property type="match status" value="4"/>
</dbReference>
<evidence type="ECO:0000256" key="5">
    <source>
        <dbReference type="SAM" id="SignalP"/>
    </source>
</evidence>
<gene>
    <name evidence="7" type="ORF">SSS_7341</name>
</gene>
<feature type="domain" description="Ig-like" evidence="6">
    <location>
        <begin position="424"/>
        <end position="529"/>
    </location>
</feature>
<sequence length="1127" mass="132510">MENGPYFLLHSIRLLLILDLLLNLYPRTEMVLGFVRNRKDFELKHSLIHSSIQLKCSLKQDDLFDFKNTPNHRHHNHYHHHNHHHHHHHHNYFYHPRQQSISMDEGVTLIYWFKGDNSKAPFLTFDIRRKISTEQNRFQNETAAIYSRIEQTNRMNKFVFENRKIDENKNFDSRFHLDYKNENEPESKRFHSNDDVIIENDENIKRLIFDERSFVQSNGVDRNFLKRLSFRLNDQDETFDLIINDLFEDDEGVYRCRVDFRQSRTRNYFYHLVLIIPPTKLSISDMNGKECITNSSHKVCLVGPYLEGQLIELICEIRQMVKPVPKIYWFDDDGQIIDESFETIFIDSDHSKRYKYPSTRKHHSHFNNTENIFNERKKMLIRNRLKLNQTLVRGDFSRRFRCTATNTNLVKPIEVTVQLDMILPPISVEIETNETIFKGNNYDHITVNANQTISLLCKTSGSRPSSRLFWFKDQQKLTETIEESYDEKIDQSRSFLRLKLGRYDDQSIISCEAFNYHLLAMTNQSGMISNSIRLNVQYSPHVDIFLNENNQDFILENSSIRLECLVEANPSPHEAIDWFFNNSPIKPTDSRFSLIGANYLAIEKLRFDQHDGYYHCSASNFLGRNRSEDFRLKVFYPPKCLDPSLSFEISFNQTIQIQCNVDAKPPLINFEWLFNGHIINKFQFTQRGMQSILKFSPKIRFDSGEIICQARNLVGEMSQPCHYNINLREIPDPIRYCKFASTQPSSTQLFESYETTVNSFSIEHATTLTDSSSSVWLECYFGWNGGLETDCSLVICFDDDGVEKNCLDRIISDTHKSNRFDRCLFDALNLEKYHQKKLRLLINSFNSKGSSSRSYELIFTKNSSQDTDSDNKNVEDGTNLLVLNQLSSPNENESYFDGQETEKFADSFLIRIIKKVQIFIYEIIDSENWIFIFILTLLLILLILLIKTVYRIQKLKQAHEIDEQILRLYKRSMDNNEQKIDCQKCKILFDIQQTQFSECLSPEINSTETINRMVSFPTPNSPMFLSNTMESNETKDLIRYDSIESKNLKHSIIETNNSDIVVANRRHVSFQDPNFIELIKYDPESFCSKATTMCPKICLQIAKISNDCFMNRDDHTNSKDDCDHVHI</sequence>
<keyword evidence="2 4" id="KW-0472">Membrane</keyword>
<dbReference type="Pfam" id="PF07679">
    <property type="entry name" value="I-set"/>
    <property type="match status" value="1"/>
</dbReference>
<feature type="domain" description="Ig-like" evidence="6">
    <location>
        <begin position="540"/>
        <end position="633"/>
    </location>
</feature>
<dbReference type="InterPro" id="IPR013162">
    <property type="entry name" value="CD80_C2-set"/>
</dbReference>
<feature type="signal peptide" evidence="5">
    <location>
        <begin position="1"/>
        <end position="30"/>
    </location>
</feature>
<evidence type="ECO:0000256" key="3">
    <source>
        <dbReference type="ARBA" id="ARBA00023157"/>
    </source>
</evidence>
<dbReference type="OrthoDB" id="6498559at2759"/>
<dbReference type="CDD" id="cd00096">
    <property type="entry name" value="Ig"/>
    <property type="match status" value="2"/>
</dbReference>
<dbReference type="PANTHER" id="PTHR23278">
    <property type="entry name" value="SIDESTEP PROTEIN"/>
    <property type="match status" value="1"/>
</dbReference>